<keyword evidence="2" id="KW-1185">Reference proteome</keyword>
<protein>
    <submittedName>
        <fullName evidence="1">Uncharacterized protein</fullName>
    </submittedName>
</protein>
<comment type="caution">
    <text evidence="1">The sequence shown here is derived from an EMBL/GenBank/DDBJ whole genome shotgun (WGS) entry which is preliminary data.</text>
</comment>
<accession>A0A8X6TY84</accession>
<proteinExistence type="predicted"/>
<dbReference type="Proteomes" id="UP000887013">
    <property type="component" value="Unassembled WGS sequence"/>
</dbReference>
<organism evidence="1 2">
    <name type="scientific">Nephila pilipes</name>
    <name type="common">Giant wood spider</name>
    <name type="synonym">Nephila maculata</name>
    <dbReference type="NCBI Taxonomy" id="299642"/>
    <lineage>
        <taxon>Eukaryota</taxon>
        <taxon>Metazoa</taxon>
        <taxon>Ecdysozoa</taxon>
        <taxon>Arthropoda</taxon>
        <taxon>Chelicerata</taxon>
        <taxon>Arachnida</taxon>
        <taxon>Araneae</taxon>
        <taxon>Araneomorphae</taxon>
        <taxon>Entelegynae</taxon>
        <taxon>Araneoidea</taxon>
        <taxon>Nephilidae</taxon>
        <taxon>Nephila</taxon>
    </lineage>
</organism>
<gene>
    <name evidence="1" type="ORF">NPIL_535611</name>
</gene>
<dbReference type="InterPro" id="IPR012337">
    <property type="entry name" value="RNaseH-like_sf"/>
</dbReference>
<dbReference type="EMBL" id="BMAW01114668">
    <property type="protein sequence ID" value="GFT62765.1"/>
    <property type="molecule type" value="Genomic_DNA"/>
</dbReference>
<evidence type="ECO:0000313" key="2">
    <source>
        <dbReference type="Proteomes" id="UP000887013"/>
    </source>
</evidence>
<dbReference type="AlphaFoldDB" id="A0A8X6TY84"/>
<name>A0A8X6TY84_NEPPI</name>
<dbReference type="SUPFAM" id="SSF53098">
    <property type="entry name" value="Ribonuclease H-like"/>
    <property type="match status" value="1"/>
</dbReference>
<reference evidence="1" key="1">
    <citation type="submission" date="2020-08" db="EMBL/GenBank/DDBJ databases">
        <title>Multicomponent nature underlies the extraordinary mechanical properties of spider dragline silk.</title>
        <authorList>
            <person name="Kono N."/>
            <person name="Nakamura H."/>
            <person name="Mori M."/>
            <person name="Yoshida Y."/>
            <person name="Ohtoshi R."/>
            <person name="Malay A.D."/>
            <person name="Moran D.A.P."/>
            <person name="Tomita M."/>
            <person name="Numata K."/>
            <person name="Arakawa K."/>
        </authorList>
    </citation>
    <scope>NUCLEOTIDE SEQUENCE</scope>
</reference>
<sequence>MIKIIAQAHIADLVEDITVMGCYVFSAFNIEANVFQKNTSSHMVGVEKPTTKRETPKCNRKTSCVGVVSLRNISVERIAKTFYSNWISRFGASFRLITYQGTQFVSDTFAILPRLCEVKLQKTTIYIIFKVTEEQKACNELTPYRSPQHRILD</sequence>
<evidence type="ECO:0000313" key="1">
    <source>
        <dbReference type="EMBL" id="GFT62765.1"/>
    </source>
</evidence>